<keyword evidence="6 8" id="KW-1133">Transmembrane helix</keyword>
<evidence type="ECO:0000256" key="5">
    <source>
        <dbReference type="ARBA" id="ARBA00022960"/>
    </source>
</evidence>
<evidence type="ECO:0000256" key="1">
    <source>
        <dbReference type="ARBA" id="ARBA00004651"/>
    </source>
</evidence>
<dbReference type="PANTHER" id="PTHR37484">
    <property type="entry name" value="ROD SHAPE-DETERMINING PROTEIN MRED"/>
    <property type="match status" value="1"/>
</dbReference>
<evidence type="ECO:0000256" key="6">
    <source>
        <dbReference type="ARBA" id="ARBA00022989"/>
    </source>
</evidence>
<dbReference type="GO" id="GO:0008360">
    <property type="term" value="P:regulation of cell shape"/>
    <property type="evidence" value="ECO:0007669"/>
    <property type="project" value="UniProtKB-KW"/>
</dbReference>
<dbReference type="InterPro" id="IPR026034">
    <property type="entry name" value="MreD_proteobac"/>
</dbReference>
<keyword evidence="7 8" id="KW-0472">Membrane</keyword>
<dbReference type="GO" id="GO:0005886">
    <property type="term" value="C:plasma membrane"/>
    <property type="evidence" value="ECO:0007669"/>
    <property type="project" value="UniProtKB-SubCell"/>
</dbReference>
<feature type="transmembrane region" description="Helical" evidence="8">
    <location>
        <begin position="139"/>
        <end position="161"/>
    </location>
</feature>
<sequence>MPHDYFNQELPLEAKRSFIFLSLLLALLFNLLPLQGIMLLLRPDFVAITLLYWSIHYPQRIGMSLAFMAGLAMDVSNSSMLGQHALAYCVITFFGMILHRRLRLFNSFQQAPQIFWILLIAQFAIFLTGLLGGSYFPTWYYFFPSVTGALLWPVISFLLGIPQKPKSDPNEL</sequence>
<reference evidence="9 10" key="1">
    <citation type="submission" date="2016-10" db="EMBL/GenBank/DDBJ databases">
        <authorList>
            <person name="de Groot N.N."/>
        </authorList>
    </citation>
    <scope>NUCLEOTIDE SEQUENCE [LARGE SCALE GENOMIC DNA]</scope>
    <source>
        <strain evidence="9 10">Nm110</strain>
    </source>
</reference>
<dbReference type="Proteomes" id="UP000183454">
    <property type="component" value="Unassembled WGS sequence"/>
</dbReference>
<dbReference type="RefSeq" id="WP_074666093.1">
    <property type="nucleotide sequence ID" value="NZ_FNNH01000008.1"/>
</dbReference>
<dbReference type="PIRSF" id="PIRSF018472">
    <property type="entry name" value="MreD_proteobac"/>
    <property type="match status" value="1"/>
</dbReference>
<comment type="subcellular location">
    <subcellularLocation>
        <location evidence="1">Cell membrane</location>
        <topology evidence="1">Multi-pass membrane protein</topology>
    </subcellularLocation>
</comment>
<dbReference type="AlphaFoldDB" id="A0A1H2SVF4"/>
<feature type="transmembrane region" description="Helical" evidence="8">
    <location>
        <begin position="114"/>
        <end position="133"/>
    </location>
</feature>
<evidence type="ECO:0000313" key="9">
    <source>
        <dbReference type="EMBL" id="SDW35578.1"/>
    </source>
</evidence>
<feature type="transmembrane region" description="Helical" evidence="8">
    <location>
        <begin position="20"/>
        <end position="41"/>
    </location>
</feature>
<dbReference type="NCBIfam" id="TIGR03426">
    <property type="entry name" value="shape_MreD"/>
    <property type="match status" value="1"/>
</dbReference>
<accession>A0A1H2SVF4</accession>
<comment type="similarity">
    <text evidence="2">Belongs to the MreD family.</text>
</comment>
<evidence type="ECO:0000256" key="3">
    <source>
        <dbReference type="ARBA" id="ARBA00022475"/>
    </source>
</evidence>
<keyword evidence="3" id="KW-1003">Cell membrane</keyword>
<evidence type="ECO:0000256" key="7">
    <source>
        <dbReference type="ARBA" id="ARBA00023136"/>
    </source>
</evidence>
<organism evidence="9 10">
    <name type="scientific">Nitrosomonas communis</name>
    <dbReference type="NCBI Taxonomy" id="44574"/>
    <lineage>
        <taxon>Bacteria</taxon>
        <taxon>Pseudomonadati</taxon>
        <taxon>Pseudomonadota</taxon>
        <taxon>Betaproteobacteria</taxon>
        <taxon>Nitrosomonadales</taxon>
        <taxon>Nitrosomonadaceae</taxon>
        <taxon>Nitrosomonas</taxon>
    </lineage>
</organism>
<dbReference type="EMBL" id="FNNH01000008">
    <property type="protein sequence ID" value="SDW35578.1"/>
    <property type="molecule type" value="Genomic_DNA"/>
</dbReference>
<evidence type="ECO:0000313" key="10">
    <source>
        <dbReference type="Proteomes" id="UP000183454"/>
    </source>
</evidence>
<evidence type="ECO:0000256" key="2">
    <source>
        <dbReference type="ARBA" id="ARBA00007776"/>
    </source>
</evidence>
<dbReference type="InterPro" id="IPR007227">
    <property type="entry name" value="Cell_shape_determining_MreD"/>
</dbReference>
<protein>
    <submittedName>
        <fullName evidence="9">Rod shape-determining protein MreD</fullName>
    </submittedName>
</protein>
<evidence type="ECO:0000256" key="4">
    <source>
        <dbReference type="ARBA" id="ARBA00022692"/>
    </source>
</evidence>
<name>A0A1H2SVF4_9PROT</name>
<dbReference type="PANTHER" id="PTHR37484:SF1">
    <property type="entry name" value="ROD SHAPE-DETERMINING PROTEIN MRED"/>
    <property type="match status" value="1"/>
</dbReference>
<gene>
    <name evidence="9" type="ORF">SAMN05421882_100892</name>
</gene>
<feature type="transmembrane region" description="Helical" evidence="8">
    <location>
        <begin position="85"/>
        <end position="102"/>
    </location>
</feature>
<proteinExistence type="inferred from homology"/>
<dbReference type="Pfam" id="PF04093">
    <property type="entry name" value="MreD"/>
    <property type="match status" value="1"/>
</dbReference>
<keyword evidence="5" id="KW-0133">Cell shape</keyword>
<evidence type="ECO:0000256" key="8">
    <source>
        <dbReference type="SAM" id="Phobius"/>
    </source>
</evidence>
<keyword evidence="4 8" id="KW-0812">Transmembrane</keyword>